<organism evidence="5 6">
    <name type="scientific">Curtobacterium flaccumfaciens pv. flaccumfaciens</name>
    <dbReference type="NCBI Taxonomy" id="138532"/>
    <lineage>
        <taxon>Bacteria</taxon>
        <taxon>Bacillati</taxon>
        <taxon>Actinomycetota</taxon>
        <taxon>Actinomycetes</taxon>
        <taxon>Micrococcales</taxon>
        <taxon>Microbacteriaceae</taxon>
        <taxon>Curtobacterium</taxon>
    </lineage>
</organism>
<dbReference type="PANTHER" id="PTHR30146:SF148">
    <property type="entry name" value="HTH-TYPE TRANSCRIPTIONAL REPRESSOR PURR-RELATED"/>
    <property type="match status" value="1"/>
</dbReference>
<dbReference type="Pfam" id="PF13377">
    <property type="entry name" value="Peripla_BP_3"/>
    <property type="match status" value="1"/>
</dbReference>
<keyword evidence="4" id="KW-0804">Transcription</keyword>
<gene>
    <name evidence="5" type="ORF">KK103_14930</name>
</gene>
<dbReference type="Gene3D" id="1.10.260.40">
    <property type="entry name" value="lambda repressor-like DNA-binding domains"/>
    <property type="match status" value="1"/>
</dbReference>
<dbReference type="SUPFAM" id="SSF53822">
    <property type="entry name" value="Periplasmic binding protein-like I"/>
    <property type="match status" value="1"/>
</dbReference>
<evidence type="ECO:0000256" key="3">
    <source>
        <dbReference type="ARBA" id="ARBA00023125"/>
    </source>
</evidence>
<dbReference type="EMBL" id="JAHEWX010000022">
    <property type="protein sequence ID" value="MBT1543058.1"/>
    <property type="molecule type" value="Genomic_DNA"/>
</dbReference>
<dbReference type="SMART" id="SM00354">
    <property type="entry name" value="HTH_LACI"/>
    <property type="match status" value="1"/>
</dbReference>
<keyword evidence="3 5" id="KW-0238">DNA-binding</keyword>
<evidence type="ECO:0000256" key="4">
    <source>
        <dbReference type="ARBA" id="ARBA00023163"/>
    </source>
</evidence>
<dbReference type="RefSeq" id="WP_128781695.1">
    <property type="nucleotide sequence ID" value="NZ_CP041260.1"/>
</dbReference>
<name>A0A5P8YU74_9MICO</name>
<evidence type="ECO:0000313" key="6">
    <source>
        <dbReference type="Proteomes" id="UP000709437"/>
    </source>
</evidence>
<dbReference type="PROSITE" id="PS50932">
    <property type="entry name" value="HTH_LACI_2"/>
    <property type="match status" value="1"/>
</dbReference>
<keyword evidence="1" id="KW-0678">Repressor</keyword>
<evidence type="ECO:0000256" key="1">
    <source>
        <dbReference type="ARBA" id="ARBA00022491"/>
    </source>
</evidence>
<dbReference type="AlphaFoldDB" id="A0A5P8YU74"/>
<dbReference type="CDD" id="cd06288">
    <property type="entry name" value="PBP1_sucrose_transcription_regulator"/>
    <property type="match status" value="1"/>
</dbReference>
<reference evidence="5" key="1">
    <citation type="submission" date="2021-05" db="EMBL/GenBank/DDBJ databases">
        <title>Whole genome sequence of Curtobacterium flaccumfaciens pv. flaccumfaciens strain CFBP 3417.</title>
        <authorList>
            <person name="Osdaghi E."/>
            <person name="Taghouti G."/>
            <person name="Portier P."/>
            <person name="Fazliarab A."/>
            <person name="Taghavi S.M."/>
            <person name="Briand M."/>
            <person name="Le-Saux M."/>
            <person name="Jacques M.-A."/>
        </authorList>
    </citation>
    <scope>NUCLEOTIDE SEQUENCE</scope>
    <source>
        <strain evidence="5">CFBP 3417</strain>
    </source>
</reference>
<dbReference type="Pfam" id="PF00356">
    <property type="entry name" value="LacI"/>
    <property type="match status" value="1"/>
</dbReference>
<keyword evidence="2" id="KW-0805">Transcription regulation</keyword>
<dbReference type="Proteomes" id="UP000709437">
    <property type="component" value="Unassembled WGS sequence"/>
</dbReference>
<sequence>MSARRVTLSDVAARVGLSKAAVSQVLNSHPASRVSVDAAARIRAAAGELGYRPNLTARSLTTRRSGVIGLVSEAITTDRFGSGMIRGALAEAKRQGYVLFITETEDQQAGIVSSFGVLVDHQVDGLIYASIRPHAVELPEINADIPVVMLNAVASRPTATVLADEHAGGESIVRLLLDAGHTEDVVIIGRDRSVRPAWTTRAIERRLAGISAALAAHDVVPISEIDMPEWDPDHGYEAMRGLLASGRRPGAVIALNDRLAFGVYRALTEAGLRVSEDVSVVSFDDDDIALYLEPTLTTAALPYEEMGALAVRTLLDPDLTVGEQLVPMPIRVRGSVSAVPQALQSFDRPH</sequence>
<dbReference type="CDD" id="cd01392">
    <property type="entry name" value="HTH_LacI"/>
    <property type="match status" value="1"/>
</dbReference>
<accession>A0A5P8YU74</accession>
<dbReference type="Gene3D" id="3.40.50.2300">
    <property type="match status" value="2"/>
</dbReference>
<comment type="caution">
    <text evidence="5">The sequence shown here is derived from an EMBL/GenBank/DDBJ whole genome shotgun (WGS) entry which is preliminary data.</text>
</comment>
<dbReference type="InterPro" id="IPR028082">
    <property type="entry name" value="Peripla_BP_I"/>
</dbReference>
<protein>
    <submittedName>
        <fullName evidence="5">LacI family DNA-binding transcriptional regulator</fullName>
    </submittedName>
</protein>
<proteinExistence type="predicted"/>
<evidence type="ECO:0000256" key="2">
    <source>
        <dbReference type="ARBA" id="ARBA00023015"/>
    </source>
</evidence>
<dbReference type="GO" id="GO:0003700">
    <property type="term" value="F:DNA-binding transcription factor activity"/>
    <property type="evidence" value="ECO:0007669"/>
    <property type="project" value="TreeGrafter"/>
</dbReference>
<dbReference type="InterPro" id="IPR010982">
    <property type="entry name" value="Lambda_DNA-bd_dom_sf"/>
</dbReference>
<dbReference type="GO" id="GO:0000976">
    <property type="term" value="F:transcription cis-regulatory region binding"/>
    <property type="evidence" value="ECO:0007669"/>
    <property type="project" value="TreeGrafter"/>
</dbReference>
<dbReference type="PANTHER" id="PTHR30146">
    <property type="entry name" value="LACI-RELATED TRANSCRIPTIONAL REPRESSOR"/>
    <property type="match status" value="1"/>
</dbReference>
<dbReference type="InterPro" id="IPR000843">
    <property type="entry name" value="HTH_LacI"/>
</dbReference>
<evidence type="ECO:0000313" key="5">
    <source>
        <dbReference type="EMBL" id="MBT1543058.1"/>
    </source>
</evidence>
<dbReference type="SUPFAM" id="SSF47413">
    <property type="entry name" value="lambda repressor-like DNA-binding domains"/>
    <property type="match status" value="1"/>
</dbReference>
<dbReference type="InterPro" id="IPR046335">
    <property type="entry name" value="LacI/GalR-like_sensor"/>
</dbReference>